<reference evidence="2 3" key="1">
    <citation type="journal article" date="2015" name="Proc. Natl. Acad. Sci. U.S.A.">
        <title>The resurrection genome of Boea hygrometrica: A blueprint for survival of dehydration.</title>
        <authorList>
            <person name="Xiao L."/>
            <person name="Yang G."/>
            <person name="Zhang L."/>
            <person name="Yang X."/>
            <person name="Zhao S."/>
            <person name="Ji Z."/>
            <person name="Zhou Q."/>
            <person name="Hu M."/>
            <person name="Wang Y."/>
            <person name="Chen M."/>
            <person name="Xu Y."/>
            <person name="Jin H."/>
            <person name="Xiao X."/>
            <person name="Hu G."/>
            <person name="Bao F."/>
            <person name="Hu Y."/>
            <person name="Wan P."/>
            <person name="Li L."/>
            <person name="Deng X."/>
            <person name="Kuang T."/>
            <person name="Xiang C."/>
            <person name="Zhu J.K."/>
            <person name="Oliver M.J."/>
            <person name="He Y."/>
        </authorList>
    </citation>
    <scope>NUCLEOTIDE SEQUENCE [LARGE SCALE GENOMIC DNA]</scope>
    <source>
        <strain evidence="3">cv. XS01</strain>
    </source>
</reference>
<organism evidence="2 3">
    <name type="scientific">Dorcoceras hygrometricum</name>
    <dbReference type="NCBI Taxonomy" id="472368"/>
    <lineage>
        <taxon>Eukaryota</taxon>
        <taxon>Viridiplantae</taxon>
        <taxon>Streptophyta</taxon>
        <taxon>Embryophyta</taxon>
        <taxon>Tracheophyta</taxon>
        <taxon>Spermatophyta</taxon>
        <taxon>Magnoliopsida</taxon>
        <taxon>eudicotyledons</taxon>
        <taxon>Gunneridae</taxon>
        <taxon>Pentapetalae</taxon>
        <taxon>asterids</taxon>
        <taxon>lamiids</taxon>
        <taxon>Lamiales</taxon>
        <taxon>Gesneriaceae</taxon>
        <taxon>Didymocarpoideae</taxon>
        <taxon>Trichosporeae</taxon>
        <taxon>Loxocarpinae</taxon>
        <taxon>Dorcoceras</taxon>
    </lineage>
</organism>
<accession>A0A2Z7A8J6</accession>
<protein>
    <submittedName>
        <fullName evidence="2">Uncharacterized protein</fullName>
    </submittedName>
</protein>
<feature type="region of interest" description="Disordered" evidence="1">
    <location>
        <begin position="146"/>
        <end position="241"/>
    </location>
</feature>
<feature type="compositionally biased region" description="Basic and acidic residues" evidence="1">
    <location>
        <begin position="213"/>
        <end position="222"/>
    </location>
</feature>
<evidence type="ECO:0000313" key="3">
    <source>
        <dbReference type="Proteomes" id="UP000250235"/>
    </source>
</evidence>
<name>A0A2Z7A8J6_9LAMI</name>
<feature type="compositionally biased region" description="Basic and acidic residues" evidence="1">
    <location>
        <begin position="188"/>
        <end position="202"/>
    </location>
</feature>
<feature type="compositionally biased region" description="Gly residues" evidence="1">
    <location>
        <begin position="163"/>
        <end position="173"/>
    </location>
</feature>
<evidence type="ECO:0000313" key="2">
    <source>
        <dbReference type="EMBL" id="KZV18032.1"/>
    </source>
</evidence>
<dbReference type="AlphaFoldDB" id="A0A2Z7A8J6"/>
<evidence type="ECO:0000256" key="1">
    <source>
        <dbReference type="SAM" id="MobiDB-lite"/>
    </source>
</evidence>
<dbReference type="Proteomes" id="UP000250235">
    <property type="component" value="Unassembled WGS sequence"/>
</dbReference>
<gene>
    <name evidence="2" type="ORF">F511_39458</name>
</gene>
<proteinExistence type="predicted"/>
<keyword evidence="3" id="KW-1185">Reference proteome</keyword>
<sequence length="241" mass="26721">MVALICGDVEFLVQLRDQVMKDVVEFFHSFSLNKLSDLESLRDLKEKEKLMLDWAEASGDCCQEKSPWTATASQIIDLLSVAHSNSLEDLLAQQKEHGIIMDRPSSSQPFKDLADNSGAFLAQFYSLAKSTYWLGDLVNYIRGGDAKKGKGSSSRPQPPTDDQGGGSGGGNSGGRTTDIVDRFSGSMSREDRGRGRSGERRSFGNRSGHSNRRRYDRDERMDLGPSLIPRRSAKFWCTGKD</sequence>
<dbReference type="EMBL" id="KV017557">
    <property type="protein sequence ID" value="KZV18032.1"/>
    <property type="molecule type" value="Genomic_DNA"/>
</dbReference>